<protein>
    <submittedName>
        <fullName evidence="2">Polysaccharide pyruvyl transferase family protein</fullName>
    </submittedName>
</protein>
<name>A0AA41QJ62_9HYPH</name>
<dbReference type="EMBL" id="JALAZD010000001">
    <property type="protein sequence ID" value="MCI0125827.1"/>
    <property type="molecule type" value="Genomic_DNA"/>
</dbReference>
<dbReference type="Pfam" id="PF04230">
    <property type="entry name" value="PS_pyruv_trans"/>
    <property type="match status" value="1"/>
</dbReference>
<dbReference type="RefSeq" id="WP_281734939.1">
    <property type="nucleotide sequence ID" value="NZ_JAKETQ010000001.1"/>
</dbReference>
<organism evidence="2 3">
    <name type="scientific">Paradevosia shaoguanensis</name>
    <dbReference type="NCBI Taxonomy" id="1335043"/>
    <lineage>
        <taxon>Bacteria</taxon>
        <taxon>Pseudomonadati</taxon>
        <taxon>Pseudomonadota</taxon>
        <taxon>Alphaproteobacteria</taxon>
        <taxon>Hyphomicrobiales</taxon>
        <taxon>Devosiaceae</taxon>
        <taxon>Paradevosia</taxon>
    </lineage>
</organism>
<dbReference type="PANTHER" id="PTHR36836">
    <property type="entry name" value="COLANIC ACID BIOSYNTHESIS PROTEIN WCAK"/>
    <property type="match status" value="1"/>
</dbReference>
<dbReference type="Proteomes" id="UP001156140">
    <property type="component" value="Unassembled WGS sequence"/>
</dbReference>
<evidence type="ECO:0000313" key="2">
    <source>
        <dbReference type="EMBL" id="MCI0125827.1"/>
    </source>
</evidence>
<feature type="domain" description="Polysaccharide pyruvyl transferase" evidence="1">
    <location>
        <begin position="70"/>
        <end position="309"/>
    </location>
</feature>
<gene>
    <name evidence="2" type="ORF">ML536_03190</name>
</gene>
<dbReference type="PANTHER" id="PTHR36836:SF1">
    <property type="entry name" value="COLANIC ACID BIOSYNTHESIS PROTEIN WCAK"/>
    <property type="match status" value="1"/>
</dbReference>
<keyword evidence="3" id="KW-1185">Reference proteome</keyword>
<evidence type="ECO:0000313" key="3">
    <source>
        <dbReference type="Proteomes" id="UP001156140"/>
    </source>
</evidence>
<keyword evidence="2" id="KW-0808">Transferase</keyword>
<comment type="caution">
    <text evidence="2">The sequence shown here is derived from an EMBL/GenBank/DDBJ whole genome shotgun (WGS) entry which is preliminary data.</text>
</comment>
<evidence type="ECO:0000259" key="1">
    <source>
        <dbReference type="Pfam" id="PF04230"/>
    </source>
</evidence>
<dbReference type="GO" id="GO:0016740">
    <property type="term" value="F:transferase activity"/>
    <property type="evidence" value="ECO:0007669"/>
    <property type="project" value="UniProtKB-KW"/>
</dbReference>
<dbReference type="InterPro" id="IPR007345">
    <property type="entry name" value="Polysacch_pyruvyl_Trfase"/>
</dbReference>
<sequence>MKRRLRVGLLWHTFGHPNLGVDALARANSALIRRAAAMAGIEIRFITLGTPTRPGIDVPPDVEIGPHPSIRQALRGRSRFLAEVRNCDMVFDIGEGDSFTDLYGARRFAFQAGTKLAVLATGTPLVLSPQTIGPFAAPHHRALATSILRRAKAVHTRDHLSTEFAEALGVRQVKEFTDTAFALPYEPPGPKGRPRIAINVSGLLYAGGVSMRLDYRALTHSIIEAFSAVGAAEICLFAHVNGTNPPDTDEPAIDELARRFPQTTRIQSFTDSTAAKTFIAGADFVVAARMHAAIAAFSSGTPVVPIAYSRKVNGLFAGLDYPHFVDAQSDDLERATTTILAAFQQRQQLAQAVAVGRRLAEARLDAYVDELALLLDQVVSRHPNRIHEPA</sequence>
<reference evidence="2" key="1">
    <citation type="submission" date="2022-03" db="EMBL/GenBank/DDBJ databases">
        <title>The complete genome sequence of a Methyloterrigena soli.</title>
        <authorList>
            <person name="Zi Z."/>
        </authorList>
    </citation>
    <scope>NUCLEOTIDE SEQUENCE</scope>
    <source>
        <strain evidence="2">M48</strain>
    </source>
</reference>
<proteinExistence type="predicted"/>
<dbReference type="AlphaFoldDB" id="A0AA41QJ62"/>
<accession>A0AA41QJ62</accession>